<keyword evidence="1" id="KW-0472">Membrane</keyword>
<reference evidence="3" key="1">
    <citation type="journal article" date="2019" name="Int. J. Syst. Evol. Microbiol.">
        <title>The Global Catalogue of Microorganisms (GCM) 10K type strain sequencing project: providing services to taxonomists for standard genome sequencing and annotation.</title>
        <authorList>
            <consortium name="The Broad Institute Genomics Platform"/>
            <consortium name="The Broad Institute Genome Sequencing Center for Infectious Disease"/>
            <person name="Wu L."/>
            <person name="Ma J."/>
        </authorList>
    </citation>
    <scope>NUCLEOTIDE SEQUENCE [LARGE SCALE GENOMIC DNA]</scope>
    <source>
        <strain evidence="3">KCTC 23984</strain>
    </source>
</reference>
<name>A0ABW6C2V7_9BACT</name>
<protein>
    <recommendedName>
        <fullName evidence="4">PH domain-containing protein</fullName>
    </recommendedName>
</protein>
<organism evidence="2 3">
    <name type="scientific">Pontibacter toksunensis</name>
    <dbReference type="NCBI Taxonomy" id="1332631"/>
    <lineage>
        <taxon>Bacteria</taxon>
        <taxon>Pseudomonadati</taxon>
        <taxon>Bacteroidota</taxon>
        <taxon>Cytophagia</taxon>
        <taxon>Cytophagales</taxon>
        <taxon>Hymenobacteraceae</taxon>
        <taxon>Pontibacter</taxon>
    </lineage>
</organism>
<keyword evidence="1" id="KW-0812">Transmembrane</keyword>
<keyword evidence="1" id="KW-1133">Transmembrane helix</keyword>
<dbReference type="Proteomes" id="UP001597641">
    <property type="component" value="Unassembled WGS sequence"/>
</dbReference>
<accession>A0ABW6C2V7</accession>
<keyword evidence="3" id="KW-1185">Reference proteome</keyword>
<sequence>MKKVYSKYKFFGGFGLLIGLNLLIGFASFKLLTASKISIEHVDLLNDSDARFAYTIIIGLNLLFLLLFITQSRFIIVNTIGITFINPLLPLLRKTRSWSDFDYYITVDENSRYSTYEAVWLIKDGKLKGRFSSYYYSNYYEIKSQIKTRRGGKKYFNPFSQFFIILGMKRIKTKPNKAHEQSFG</sequence>
<feature type="transmembrane region" description="Helical" evidence="1">
    <location>
        <begin position="12"/>
        <end position="32"/>
    </location>
</feature>
<gene>
    <name evidence="2" type="ORF">ACFS7Z_19665</name>
</gene>
<evidence type="ECO:0008006" key="4">
    <source>
        <dbReference type="Google" id="ProtNLM"/>
    </source>
</evidence>
<feature type="transmembrane region" description="Helical" evidence="1">
    <location>
        <begin position="52"/>
        <end position="69"/>
    </location>
</feature>
<proteinExistence type="predicted"/>
<evidence type="ECO:0000313" key="3">
    <source>
        <dbReference type="Proteomes" id="UP001597641"/>
    </source>
</evidence>
<dbReference type="EMBL" id="JBHUOX010000018">
    <property type="protein sequence ID" value="MFD3002598.1"/>
    <property type="molecule type" value="Genomic_DNA"/>
</dbReference>
<comment type="caution">
    <text evidence="2">The sequence shown here is derived from an EMBL/GenBank/DDBJ whole genome shotgun (WGS) entry which is preliminary data.</text>
</comment>
<evidence type="ECO:0000313" key="2">
    <source>
        <dbReference type="EMBL" id="MFD3002598.1"/>
    </source>
</evidence>
<dbReference type="RefSeq" id="WP_377488295.1">
    <property type="nucleotide sequence ID" value="NZ_JBHUOX010000018.1"/>
</dbReference>
<feature type="transmembrane region" description="Helical" evidence="1">
    <location>
        <begin position="75"/>
        <end position="92"/>
    </location>
</feature>
<evidence type="ECO:0000256" key="1">
    <source>
        <dbReference type="SAM" id="Phobius"/>
    </source>
</evidence>